<proteinExistence type="predicted"/>
<organism evidence="2 3">
    <name type="scientific">Aspergillus ochraceoroseus</name>
    <dbReference type="NCBI Taxonomy" id="138278"/>
    <lineage>
        <taxon>Eukaryota</taxon>
        <taxon>Fungi</taxon>
        <taxon>Dikarya</taxon>
        <taxon>Ascomycota</taxon>
        <taxon>Pezizomycotina</taxon>
        <taxon>Eurotiomycetes</taxon>
        <taxon>Eurotiomycetidae</taxon>
        <taxon>Eurotiales</taxon>
        <taxon>Aspergillaceae</taxon>
        <taxon>Aspergillus</taxon>
        <taxon>Aspergillus subgen. Nidulantes</taxon>
    </lineage>
</organism>
<comment type="caution">
    <text evidence="2">The sequence shown here is derived from an EMBL/GenBank/DDBJ whole genome shotgun (WGS) entry which is preliminary data.</text>
</comment>
<evidence type="ECO:0000313" key="3">
    <source>
        <dbReference type="Proteomes" id="UP000034947"/>
    </source>
</evidence>
<evidence type="ECO:0000256" key="1">
    <source>
        <dbReference type="SAM" id="SignalP"/>
    </source>
</evidence>
<gene>
    <name evidence="2" type="ORF">AOCH_001751</name>
</gene>
<keyword evidence="3" id="KW-1185">Reference proteome</keyword>
<name>A0A0F8UYT0_9EURO</name>
<protein>
    <submittedName>
        <fullName evidence="2">Uncharacterized protein</fullName>
    </submittedName>
</protein>
<sequence>MFFCKILALASTLALAPAVYGYGVATVTMKYHDLCPNGGLPGPSVGDAETTIATKDTCTQLPGKHFFEVDAYSFEVNAITGDTSYECHAVAVYSNGECAGLPETAIPLFPGEKTAHSPCISDIAFDGDVSVRLICDRERDGDRKGKPASPPVGL</sequence>
<keyword evidence="1" id="KW-0732">Signal</keyword>
<reference evidence="2 3" key="1">
    <citation type="submission" date="2015-02" db="EMBL/GenBank/DDBJ databases">
        <title>Draft Genome Sequences of Two Closely-Related Aflatoxigenic Aspergillus Species Obtained from the Cote d'Ivoire.</title>
        <authorList>
            <person name="Moore G.G."/>
            <person name="Beltz S.B."/>
            <person name="Mack B.M."/>
        </authorList>
    </citation>
    <scope>NUCLEOTIDE SEQUENCE [LARGE SCALE GENOMIC DNA]</scope>
    <source>
        <strain evidence="2 3">SRRC1432</strain>
    </source>
</reference>
<evidence type="ECO:0000313" key="2">
    <source>
        <dbReference type="EMBL" id="KKK24634.1"/>
    </source>
</evidence>
<feature type="signal peptide" evidence="1">
    <location>
        <begin position="1"/>
        <end position="21"/>
    </location>
</feature>
<dbReference type="EMBL" id="JYKN01000378">
    <property type="protein sequence ID" value="KKK24634.1"/>
    <property type="molecule type" value="Genomic_DNA"/>
</dbReference>
<feature type="chain" id="PRO_5002528976" evidence="1">
    <location>
        <begin position="22"/>
        <end position="154"/>
    </location>
</feature>
<dbReference type="OrthoDB" id="4380184at2759"/>
<accession>A0A0F8UYT0</accession>
<dbReference type="VEuPathDB" id="FungiDB:P175DRAFT_0403635"/>
<dbReference type="AlphaFoldDB" id="A0A0F8UYT0"/>
<dbReference type="Proteomes" id="UP000034947">
    <property type="component" value="Unassembled WGS sequence"/>
</dbReference>